<dbReference type="InterPro" id="IPR050377">
    <property type="entry name" value="Radical_SAM_PqqE_MftC-like"/>
</dbReference>
<dbReference type="SFLD" id="SFLDG01067">
    <property type="entry name" value="SPASM/twitch_domain_containing"/>
    <property type="match status" value="1"/>
</dbReference>
<dbReference type="InterPro" id="IPR013785">
    <property type="entry name" value="Aldolase_TIM"/>
</dbReference>
<dbReference type="Gene3D" id="3.20.20.70">
    <property type="entry name" value="Aldolase class I"/>
    <property type="match status" value="1"/>
</dbReference>
<comment type="caution">
    <text evidence="7">The sequence shown here is derived from an EMBL/GenBank/DDBJ whole genome shotgun (WGS) entry which is preliminary data.</text>
</comment>
<dbReference type="Proteomes" id="UP000823123">
    <property type="component" value="Unassembled WGS sequence"/>
</dbReference>
<accession>A0ABS1C7F4</accession>
<dbReference type="Pfam" id="PF13186">
    <property type="entry name" value="SPASM"/>
    <property type="match status" value="1"/>
</dbReference>
<keyword evidence="1" id="KW-0949">S-adenosyl-L-methionine</keyword>
<dbReference type="InterPro" id="IPR023885">
    <property type="entry name" value="4Fe4S-binding_SPASM_dom"/>
</dbReference>
<evidence type="ECO:0000259" key="5">
    <source>
        <dbReference type="Pfam" id="PF04055"/>
    </source>
</evidence>
<dbReference type="InterPro" id="IPR007197">
    <property type="entry name" value="rSAM"/>
</dbReference>
<evidence type="ECO:0000313" key="8">
    <source>
        <dbReference type="Proteomes" id="UP000823123"/>
    </source>
</evidence>
<dbReference type="SFLD" id="SFLDS00029">
    <property type="entry name" value="Radical_SAM"/>
    <property type="match status" value="1"/>
</dbReference>
<evidence type="ECO:0000256" key="2">
    <source>
        <dbReference type="ARBA" id="ARBA00022723"/>
    </source>
</evidence>
<keyword evidence="2" id="KW-0479">Metal-binding</keyword>
<evidence type="ECO:0000313" key="7">
    <source>
        <dbReference type="EMBL" id="MBK1468021.1"/>
    </source>
</evidence>
<keyword evidence="4" id="KW-0411">Iron-sulfur</keyword>
<evidence type="ECO:0000256" key="3">
    <source>
        <dbReference type="ARBA" id="ARBA00023004"/>
    </source>
</evidence>
<keyword evidence="8" id="KW-1185">Reference proteome</keyword>
<dbReference type="EMBL" id="JACVDA010000003">
    <property type="protein sequence ID" value="MBK1468021.1"/>
    <property type="molecule type" value="Genomic_DNA"/>
</dbReference>
<dbReference type="RefSeq" id="WP_201275084.1">
    <property type="nucleotide sequence ID" value="NZ_JACVDA010000003.1"/>
</dbReference>
<keyword evidence="3" id="KW-0408">Iron</keyword>
<dbReference type="Pfam" id="PF04055">
    <property type="entry name" value="Radical_SAM"/>
    <property type="match status" value="1"/>
</dbReference>
<sequence length="363" mass="42887">MKLIDKYKFIKEYNYYNTSKENDIDIAYYIYNRLIDCGFEMSVSPINLGIRITNKCNFNCKDCFVSKGLNELNFDKFLKIFEKLPQKPFYVYLTGGDPFLNGDIFKMIDFLYLNNIKLNIHTTGVVEKNILYKIVENYKKINSMQISIDSINNFDKIRLSKYKDPLREIIKFIGILKNKIDLKVNFVLREENKYDIFDVINFCDKYGIKKLNISPIISKNNSSNDILNLDFYFKILKYISNKNVRLCSEPFCHAMSLNYIYTKDLKNVERFYCPAGKTECEIDINGNVYACPFLYNDDFKFGNIFIDDFESIWKINNRLTRLEWSQNEKCKKCIIYNKCGGGCCAYSYINNSEYDERCNLCVL</sequence>
<evidence type="ECO:0000256" key="1">
    <source>
        <dbReference type="ARBA" id="ARBA00022691"/>
    </source>
</evidence>
<evidence type="ECO:0000259" key="6">
    <source>
        <dbReference type="Pfam" id="PF13186"/>
    </source>
</evidence>
<reference evidence="7 8" key="1">
    <citation type="submission" date="2020-09" db="EMBL/GenBank/DDBJ databases">
        <title>Parvimonas S3374 sp. nov.</title>
        <authorList>
            <person name="Buhl M."/>
        </authorList>
    </citation>
    <scope>NUCLEOTIDE SEQUENCE [LARGE SCALE GENOMIC DNA]</scope>
    <source>
        <strain evidence="7 8">S3374</strain>
    </source>
</reference>
<dbReference type="CDD" id="cd01335">
    <property type="entry name" value="Radical_SAM"/>
    <property type="match status" value="1"/>
</dbReference>
<dbReference type="NCBIfam" id="TIGR04085">
    <property type="entry name" value="rSAM_more_4Fe4S"/>
    <property type="match status" value="1"/>
</dbReference>
<dbReference type="SUPFAM" id="SSF102114">
    <property type="entry name" value="Radical SAM enzymes"/>
    <property type="match status" value="1"/>
</dbReference>
<feature type="domain" description="4Fe4S-binding SPASM" evidence="6">
    <location>
        <begin position="273"/>
        <end position="333"/>
    </location>
</feature>
<feature type="domain" description="Radical SAM core" evidence="5">
    <location>
        <begin position="51"/>
        <end position="202"/>
    </location>
</feature>
<dbReference type="PANTHER" id="PTHR11228">
    <property type="entry name" value="RADICAL SAM DOMAIN PROTEIN"/>
    <property type="match status" value="1"/>
</dbReference>
<protein>
    <submittedName>
        <fullName evidence="7">Radical SAM protein</fullName>
    </submittedName>
</protein>
<proteinExistence type="predicted"/>
<name>A0ABS1C7F4_9FIRM</name>
<dbReference type="InterPro" id="IPR058240">
    <property type="entry name" value="rSAM_sf"/>
</dbReference>
<gene>
    <name evidence="7" type="ORF">IBJ83_01645</name>
</gene>
<organism evidence="7 8">
    <name type="scientific">Parvimonas parva</name>
    <dbReference type="NCBI Taxonomy" id="2769485"/>
    <lineage>
        <taxon>Bacteria</taxon>
        <taxon>Bacillati</taxon>
        <taxon>Bacillota</taxon>
        <taxon>Tissierellia</taxon>
        <taxon>Tissierellales</taxon>
        <taxon>Peptoniphilaceae</taxon>
        <taxon>Parvimonas</taxon>
    </lineage>
</organism>
<evidence type="ECO:0000256" key="4">
    <source>
        <dbReference type="ARBA" id="ARBA00023014"/>
    </source>
</evidence>
<dbReference type="PANTHER" id="PTHR11228:SF7">
    <property type="entry name" value="PQQA PEPTIDE CYCLASE"/>
    <property type="match status" value="1"/>
</dbReference>